<dbReference type="EMBL" id="FOGU01000001">
    <property type="protein sequence ID" value="SER53635.1"/>
    <property type="molecule type" value="Genomic_DNA"/>
</dbReference>
<dbReference type="RefSeq" id="WP_092687558.1">
    <property type="nucleotide sequence ID" value="NZ_FOGU01000001.1"/>
</dbReference>
<name>A0A1H9Q0P2_9RHOB</name>
<dbReference type="AlphaFoldDB" id="A0A1H9Q0P2"/>
<dbReference type="SUPFAM" id="SSF56524">
    <property type="entry name" value="Oxidoreductase molybdopterin-binding domain"/>
    <property type="match status" value="1"/>
</dbReference>
<dbReference type="OrthoDB" id="9798763at2"/>
<accession>A0A1H9Q0P2</accession>
<keyword evidence="1" id="KW-0732">Signal</keyword>
<sequence length="171" mass="18593">MPRFLSPIRVALCAVLAFPVALRADDLPAPSGEVLLTITGDIARTNGKGAARFDRDMLAAMDPVTFRTETIWTDGPQTFTGPTLSALLDHVSAEGATVTATAINDYAVTIPQEDRVATGPIVAYLRNGAPMSVRDKGPLWIVYPYDSDPAYRTEVIYARSIWQLDRLDVGR</sequence>
<feature type="chain" id="PRO_5011463450" description="Oxidoreductase molybdopterin-binding domain-containing protein" evidence="1">
    <location>
        <begin position="24"/>
        <end position="171"/>
    </location>
</feature>
<evidence type="ECO:0000313" key="3">
    <source>
        <dbReference type="Proteomes" id="UP000198885"/>
    </source>
</evidence>
<evidence type="ECO:0000313" key="2">
    <source>
        <dbReference type="EMBL" id="SER53635.1"/>
    </source>
</evidence>
<organism evidence="2 3">
    <name type="scientific">Tranquillimonas rosea</name>
    <dbReference type="NCBI Taxonomy" id="641238"/>
    <lineage>
        <taxon>Bacteria</taxon>
        <taxon>Pseudomonadati</taxon>
        <taxon>Pseudomonadota</taxon>
        <taxon>Alphaproteobacteria</taxon>
        <taxon>Rhodobacterales</taxon>
        <taxon>Roseobacteraceae</taxon>
        <taxon>Tranquillimonas</taxon>
    </lineage>
</organism>
<gene>
    <name evidence="2" type="ORF">SAMN04490244_101410</name>
</gene>
<proteinExistence type="predicted"/>
<dbReference type="Proteomes" id="UP000198885">
    <property type="component" value="Unassembled WGS sequence"/>
</dbReference>
<feature type="signal peptide" evidence="1">
    <location>
        <begin position="1"/>
        <end position="23"/>
    </location>
</feature>
<evidence type="ECO:0000256" key="1">
    <source>
        <dbReference type="SAM" id="SignalP"/>
    </source>
</evidence>
<dbReference type="InterPro" id="IPR036374">
    <property type="entry name" value="OxRdtase_Mopterin-bd_sf"/>
</dbReference>
<reference evidence="2 3" key="1">
    <citation type="submission" date="2016-10" db="EMBL/GenBank/DDBJ databases">
        <authorList>
            <person name="de Groot N.N."/>
        </authorList>
    </citation>
    <scope>NUCLEOTIDE SEQUENCE [LARGE SCALE GENOMIC DNA]</scope>
    <source>
        <strain evidence="2 3">DSM 23042</strain>
    </source>
</reference>
<protein>
    <recommendedName>
        <fullName evidence="4">Oxidoreductase molybdopterin-binding domain-containing protein</fullName>
    </recommendedName>
</protein>
<evidence type="ECO:0008006" key="4">
    <source>
        <dbReference type="Google" id="ProtNLM"/>
    </source>
</evidence>
<dbReference type="STRING" id="641238.SAMN04490244_101410"/>
<keyword evidence="3" id="KW-1185">Reference proteome</keyword>